<evidence type="ECO:0000256" key="1">
    <source>
        <dbReference type="ARBA" id="ARBA00004651"/>
    </source>
</evidence>
<dbReference type="GO" id="GO:0022857">
    <property type="term" value="F:transmembrane transporter activity"/>
    <property type="evidence" value="ECO:0007669"/>
    <property type="project" value="InterPro"/>
</dbReference>
<feature type="transmembrane region" description="Helical" evidence="7">
    <location>
        <begin position="77"/>
        <end position="94"/>
    </location>
</feature>
<keyword evidence="9" id="KW-1185">Reference proteome</keyword>
<reference evidence="8 9" key="1">
    <citation type="submission" date="2017-02" db="EMBL/GenBank/DDBJ databases">
        <authorList>
            <person name="Peterson S.W."/>
        </authorList>
    </citation>
    <scope>NUCLEOTIDE SEQUENCE [LARGE SCALE GENOMIC DNA]</scope>
    <source>
        <strain evidence="8 9">LMG 22410</strain>
    </source>
</reference>
<dbReference type="OrthoDB" id="45037at2"/>
<dbReference type="AlphaFoldDB" id="A0A1R4FDB1"/>
<evidence type="ECO:0000256" key="5">
    <source>
        <dbReference type="ARBA" id="ARBA00023136"/>
    </source>
</evidence>
<feature type="region of interest" description="Disordered" evidence="6">
    <location>
        <begin position="1"/>
        <end position="20"/>
    </location>
</feature>
<feature type="transmembrane region" description="Helical" evidence="7">
    <location>
        <begin position="196"/>
        <end position="214"/>
    </location>
</feature>
<sequence length="405" mass="42680">MSEQLAKQAAPPPPEGEEQVDRSREFMQRLMTGTPMLSVLAVVASLVLGALLIAFTDERVAKTAGYFFARPTDMLQALWDSVAGAYTAMFQGSILNINRIDTLQQALTPVSNTFYYAAPLIIAGLGVAIAFKVGLFNIGGQGQMLVGAAVAGWIGFSVEMPPIIHVTVALIAGIGAAAIWGGIVGLLKARTGAHEVILTIMLNYVAYWALVYALRSPDLLRNPDNNNPITPGMLETAILNPLPGFKVHAGFLIALAVVVLYWWFIERSSLGFQFRTVGLNPAAAKMAGMNVGLITTLAMLFAGAFMGLAGGIQVTGQVTTGFTSHIDAGIGFDAITVALLGRSSPWGTLIAGILFGALKAGGYNMAAAEGVPIDLVLVLQSFIVLFIAAPALVKTIFFLPKGGRK</sequence>
<protein>
    <submittedName>
        <fullName evidence="8">Nucleoside ABC transporter, permease protein 1</fullName>
    </submittedName>
</protein>
<evidence type="ECO:0000256" key="6">
    <source>
        <dbReference type="SAM" id="MobiDB-lite"/>
    </source>
</evidence>
<dbReference type="InterPro" id="IPR001851">
    <property type="entry name" value="ABC_transp_permease"/>
</dbReference>
<organism evidence="8 9">
    <name type="scientific">Agrococcus casei LMG 22410</name>
    <dbReference type="NCBI Taxonomy" id="1255656"/>
    <lineage>
        <taxon>Bacteria</taxon>
        <taxon>Bacillati</taxon>
        <taxon>Actinomycetota</taxon>
        <taxon>Actinomycetes</taxon>
        <taxon>Micrococcales</taxon>
        <taxon>Microbacteriaceae</taxon>
        <taxon>Agrococcus</taxon>
    </lineage>
</organism>
<proteinExistence type="predicted"/>
<feature type="transmembrane region" description="Helical" evidence="7">
    <location>
        <begin position="348"/>
        <end position="366"/>
    </location>
</feature>
<feature type="transmembrane region" description="Helical" evidence="7">
    <location>
        <begin position="322"/>
        <end position="341"/>
    </location>
</feature>
<gene>
    <name evidence="8" type="ORF">CZ674_03960</name>
</gene>
<evidence type="ECO:0000313" key="9">
    <source>
        <dbReference type="Proteomes" id="UP000195787"/>
    </source>
</evidence>
<evidence type="ECO:0000256" key="2">
    <source>
        <dbReference type="ARBA" id="ARBA00022475"/>
    </source>
</evidence>
<dbReference type="RefSeq" id="WP_086991237.1">
    <property type="nucleotide sequence ID" value="NZ_FUHU01000020.1"/>
</dbReference>
<feature type="transmembrane region" description="Helical" evidence="7">
    <location>
        <begin position="162"/>
        <end position="184"/>
    </location>
</feature>
<keyword evidence="5 7" id="KW-0472">Membrane</keyword>
<feature type="transmembrane region" description="Helical" evidence="7">
    <location>
        <begin position="247"/>
        <end position="265"/>
    </location>
</feature>
<keyword evidence="2" id="KW-1003">Cell membrane</keyword>
<dbReference type="CDD" id="cd06580">
    <property type="entry name" value="TM_PBP1_transp_TpRbsC_like"/>
    <property type="match status" value="1"/>
</dbReference>
<dbReference type="Pfam" id="PF02653">
    <property type="entry name" value="BPD_transp_2"/>
    <property type="match status" value="1"/>
</dbReference>
<dbReference type="PANTHER" id="PTHR47089">
    <property type="entry name" value="ABC TRANSPORTER, PERMEASE PROTEIN"/>
    <property type="match status" value="1"/>
</dbReference>
<dbReference type="Proteomes" id="UP000195787">
    <property type="component" value="Unassembled WGS sequence"/>
</dbReference>
<evidence type="ECO:0000256" key="4">
    <source>
        <dbReference type="ARBA" id="ARBA00022989"/>
    </source>
</evidence>
<accession>A0A1R4FDB1</accession>
<feature type="transmembrane region" description="Helical" evidence="7">
    <location>
        <begin position="378"/>
        <end position="399"/>
    </location>
</feature>
<evidence type="ECO:0000256" key="7">
    <source>
        <dbReference type="SAM" id="Phobius"/>
    </source>
</evidence>
<dbReference type="PANTHER" id="PTHR47089:SF1">
    <property type="entry name" value="GUANOSINE ABC TRANSPORTER PERMEASE PROTEIN NUPP"/>
    <property type="match status" value="1"/>
</dbReference>
<feature type="transmembrane region" description="Helical" evidence="7">
    <location>
        <begin position="36"/>
        <end position="56"/>
    </location>
</feature>
<dbReference type="PRINTS" id="PR00173">
    <property type="entry name" value="EDTRNSPORT"/>
</dbReference>
<keyword evidence="3 7" id="KW-0812">Transmembrane</keyword>
<keyword evidence="4 7" id="KW-1133">Transmembrane helix</keyword>
<dbReference type="GeneID" id="303172361"/>
<comment type="subcellular location">
    <subcellularLocation>
        <location evidence="1">Cell membrane</location>
        <topology evidence="1">Multi-pass membrane protein</topology>
    </subcellularLocation>
</comment>
<dbReference type="GO" id="GO:0005886">
    <property type="term" value="C:plasma membrane"/>
    <property type="evidence" value="ECO:0007669"/>
    <property type="project" value="UniProtKB-SubCell"/>
</dbReference>
<feature type="transmembrane region" description="Helical" evidence="7">
    <location>
        <begin position="114"/>
        <end position="131"/>
    </location>
</feature>
<evidence type="ECO:0000313" key="8">
    <source>
        <dbReference type="EMBL" id="SJM53833.1"/>
    </source>
</evidence>
<feature type="transmembrane region" description="Helical" evidence="7">
    <location>
        <begin position="286"/>
        <end position="310"/>
    </location>
</feature>
<evidence type="ECO:0000256" key="3">
    <source>
        <dbReference type="ARBA" id="ARBA00022692"/>
    </source>
</evidence>
<dbReference type="EMBL" id="FUHU01000020">
    <property type="protein sequence ID" value="SJM53833.1"/>
    <property type="molecule type" value="Genomic_DNA"/>
</dbReference>
<name>A0A1R4FDB1_9MICO</name>